<gene>
    <name evidence="7" type="ORF">DCE93_12055</name>
</gene>
<dbReference type="Pfam" id="PF01266">
    <property type="entry name" value="DAO"/>
    <property type="match status" value="1"/>
</dbReference>
<dbReference type="SUPFAM" id="SSF51905">
    <property type="entry name" value="FAD/NAD(P)-binding domain"/>
    <property type="match status" value="1"/>
</dbReference>
<protein>
    <submittedName>
        <fullName evidence="7">L-2-hydroxyglutarate oxidase</fullName>
    </submittedName>
</protein>
<dbReference type="InterPro" id="IPR036188">
    <property type="entry name" value="FAD/NAD-bd_sf"/>
</dbReference>
<evidence type="ECO:0000313" key="7">
    <source>
        <dbReference type="EMBL" id="AWB96964.1"/>
    </source>
</evidence>
<keyword evidence="4" id="KW-0560">Oxidoreductase</keyword>
<evidence type="ECO:0000256" key="3">
    <source>
        <dbReference type="ARBA" id="ARBA00022827"/>
    </source>
</evidence>
<proteinExistence type="inferred from homology"/>
<dbReference type="GO" id="GO:0047545">
    <property type="term" value="F:(S)-2-hydroxyglutarate dehydrogenase activity"/>
    <property type="evidence" value="ECO:0007669"/>
    <property type="project" value="TreeGrafter"/>
</dbReference>
<accession>A0A2S0X0I6</accession>
<keyword evidence="2" id="KW-0285">Flavoprotein</keyword>
<dbReference type="NCBIfam" id="NF008726">
    <property type="entry name" value="PRK11728.1"/>
    <property type="match status" value="1"/>
</dbReference>
<comment type="cofactor">
    <cofactor evidence="1">
        <name>FAD</name>
        <dbReference type="ChEBI" id="CHEBI:57692"/>
    </cofactor>
</comment>
<evidence type="ECO:0000256" key="4">
    <source>
        <dbReference type="ARBA" id="ARBA00023002"/>
    </source>
</evidence>
<sequence length="401" mass="43056">MDELLIIGAGIVGLATARAVLERTPDAKITILEKADAVATGQTGHNSGVVHAGLYYAPGSLKAELCREGRLATIEFCEANGVPLGRIGKLVVATDELEVERLGALAARAAANGIEIERIGAEALSELEPNISGRAAVLSPGTGIVDYGLVARTMQAQLEASGVRVVFGADVVSIDERSGAGGGEVRVRTADGAEYRAERLVACAGLQADRIARLGGLPADFRIIPFRGEYFELDGRAELVRHLIYPVPDPSMPFLGVHLSPTIDGRITVGPNAVLGFAREGYRRGAISPADTFDYLRYPGFWRMAVRHRRAAVVEARNSLLRRSYLAECRRYAPELRLDDLGERFAGVRAQAVRRDGTLVEDFLFERTARQLHVCNAPSPAATSAIPIGRLIAERLVEQAA</sequence>
<evidence type="ECO:0000259" key="6">
    <source>
        <dbReference type="Pfam" id="PF01266"/>
    </source>
</evidence>
<evidence type="ECO:0000256" key="5">
    <source>
        <dbReference type="ARBA" id="ARBA00037941"/>
    </source>
</evidence>
<dbReference type="Gene3D" id="3.30.9.10">
    <property type="entry name" value="D-Amino Acid Oxidase, subunit A, domain 2"/>
    <property type="match status" value="1"/>
</dbReference>
<dbReference type="PANTHER" id="PTHR43104:SF2">
    <property type="entry name" value="L-2-HYDROXYGLUTARATE DEHYDROGENASE, MITOCHONDRIAL"/>
    <property type="match status" value="1"/>
</dbReference>
<dbReference type="GO" id="GO:0005737">
    <property type="term" value="C:cytoplasm"/>
    <property type="evidence" value="ECO:0007669"/>
    <property type="project" value="TreeGrafter"/>
</dbReference>
<dbReference type="PANTHER" id="PTHR43104">
    <property type="entry name" value="L-2-HYDROXYGLUTARATE DEHYDROGENASE, MITOCHONDRIAL"/>
    <property type="match status" value="1"/>
</dbReference>
<dbReference type="InterPro" id="IPR006076">
    <property type="entry name" value="FAD-dep_OxRdtase"/>
</dbReference>
<reference evidence="7 8" key="1">
    <citation type="submission" date="2018-04" db="EMBL/GenBank/DDBJ databases">
        <authorList>
            <person name="Li J."/>
        </authorList>
    </citation>
    <scope>NUCLEOTIDE SEQUENCE [LARGE SCALE GENOMIC DNA]</scope>
    <source>
        <strain evidence="8">30A</strain>
    </source>
</reference>
<dbReference type="Proteomes" id="UP000244729">
    <property type="component" value="Chromosome"/>
</dbReference>
<name>A0A2S0X0I6_9MICO</name>
<keyword evidence="8" id="KW-1185">Reference proteome</keyword>
<evidence type="ECO:0000313" key="8">
    <source>
        <dbReference type="Proteomes" id="UP000244729"/>
    </source>
</evidence>
<comment type="similarity">
    <text evidence="5">Belongs to the L2HGDH family.</text>
</comment>
<organism evidence="7 8">
    <name type="scientific">Agromyces badenianii</name>
    <dbReference type="NCBI Taxonomy" id="2080742"/>
    <lineage>
        <taxon>Bacteria</taxon>
        <taxon>Bacillati</taxon>
        <taxon>Actinomycetota</taxon>
        <taxon>Actinomycetes</taxon>
        <taxon>Micrococcales</taxon>
        <taxon>Microbacteriaceae</taxon>
        <taxon>Agromyces</taxon>
    </lineage>
</organism>
<evidence type="ECO:0000256" key="1">
    <source>
        <dbReference type="ARBA" id="ARBA00001974"/>
    </source>
</evidence>
<dbReference type="AlphaFoldDB" id="A0A2S0X0I6"/>
<dbReference type="OrthoDB" id="9801699at2"/>
<dbReference type="EMBL" id="CP028913">
    <property type="protein sequence ID" value="AWB96964.1"/>
    <property type="molecule type" value="Genomic_DNA"/>
</dbReference>
<dbReference type="Gene3D" id="3.50.50.60">
    <property type="entry name" value="FAD/NAD(P)-binding domain"/>
    <property type="match status" value="1"/>
</dbReference>
<dbReference type="KEGG" id="agm:DCE93_12055"/>
<keyword evidence="3" id="KW-0274">FAD</keyword>
<feature type="domain" description="FAD dependent oxidoreductase" evidence="6">
    <location>
        <begin position="4"/>
        <end position="395"/>
    </location>
</feature>
<evidence type="ECO:0000256" key="2">
    <source>
        <dbReference type="ARBA" id="ARBA00022630"/>
    </source>
</evidence>